<dbReference type="Proteomes" id="UP000193380">
    <property type="component" value="Unassembled WGS sequence"/>
</dbReference>
<dbReference type="EMBL" id="FR982268">
    <property type="protein sequence ID" value="CDR19032.1"/>
    <property type="molecule type" value="Genomic_DNA"/>
</dbReference>
<dbReference type="InterPro" id="IPR043563">
    <property type="entry name" value="Sp110/Sp140/Sp140L-like"/>
</dbReference>
<dbReference type="GO" id="GO:0003677">
    <property type="term" value="F:DNA binding"/>
    <property type="evidence" value="ECO:0007669"/>
    <property type="project" value="InterPro"/>
</dbReference>
<organism evidence="2 3">
    <name type="scientific">Oncorhynchus mykiss</name>
    <name type="common">Rainbow trout</name>
    <name type="synonym">Salmo gairdneri</name>
    <dbReference type="NCBI Taxonomy" id="8022"/>
    <lineage>
        <taxon>Eukaryota</taxon>
        <taxon>Metazoa</taxon>
        <taxon>Chordata</taxon>
        <taxon>Craniata</taxon>
        <taxon>Vertebrata</taxon>
        <taxon>Euteleostomi</taxon>
        <taxon>Actinopterygii</taxon>
        <taxon>Neopterygii</taxon>
        <taxon>Teleostei</taxon>
        <taxon>Protacanthopterygii</taxon>
        <taxon>Salmoniformes</taxon>
        <taxon>Salmonidae</taxon>
        <taxon>Salmoninae</taxon>
        <taxon>Oncorhynchus</taxon>
    </lineage>
</organism>
<dbReference type="PaxDb" id="8022-A0A061A7F4"/>
<name>A0A061A7F4_ONCMY</name>
<dbReference type="PANTHER" id="PTHR46386">
    <property type="entry name" value="NUCLEAR BODY PROTEIN SP140"/>
    <property type="match status" value="1"/>
</dbReference>
<protein>
    <recommendedName>
        <fullName evidence="1">SAND domain-containing protein</fullName>
    </recommendedName>
</protein>
<evidence type="ECO:0000313" key="3">
    <source>
        <dbReference type="Proteomes" id="UP000193380"/>
    </source>
</evidence>
<reference evidence="2" key="1">
    <citation type="journal article" date="2014" name="Nat. Commun.">
        <title>The rainbow trout genome provides novel insights into evolution after whole-genome duplication in vertebrates.</title>
        <authorList>
            <person name="Berthelot C."/>
            <person name="Brunet F."/>
            <person name="Chalopin D."/>
            <person name="Juanchich A."/>
            <person name="Bernard M."/>
            <person name="Noel B."/>
            <person name="Bento P."/>
            <person name="Da Silva C."/>
            <person name="Labadie K."/>
            <person name="Alberti A."/>
            <person name="Aury J.M."/>
            <person name="Louis A."/>
            <person name="Dehais P."/>
            <person name="Bardou P."/>
            <person name="Montfort J."/>
            <person name="Klopp C."/>
            <person name="Cabau C."/>
            <person name="Gaspin C."/>
            <person name="Thorgaard G.H."/>
            <person name="Boussaha M."/>
            <person name="Quillet E."/>
            <person name="Guyomard R."/>
            <person name="Galiana D."/>
            <person name="Bobe J."/>
            <person name="Volff J.N."/>
            <person name="Genet C."/>
            <person name="Wincker P."/>
            <person name="Jaillon O."/>
            <person name="Roest Crollius H."/>
            <person name="Guiguen Y."/>
        </authorList>
    </citation>
    <scope>NUCLEOTIDE SEQUENCE [LARGE SCALE GENOMIC DNA]</scope>
</reference>
<dbReference type="InterPro" id="IPR000770">
    <property type="entry name" value="SAND_dom"/>
</dbReference>
<gene>
    <name evidence="2" type="ORF">GSONMT00038903001</name>
</gene>
<dbReference type="AlphaFoldDB" id="A0A061A7F4"/>
<dbReference type="SUPFAM" id="SSF63763">
    <property type="entry name" value="SAND domain-like"/>
    <property type="match status" value="1"/>
</dbReference>
<dbReference type="Pfam" id="PF01342">
    <property type="entry name" value="SAND"/>
    <property type="match status" value="1"/>
</dbReference>
<proteinExistence type="predicted"/>
<evidence type="ECO:0000313" key="2">
    <source>
        <dbReference type="EMBL" id="CDR19032.1"/>
    </source>
</evidence>
<feature type="domain" description="SAND" evidence="1">
    <location>
        <begin position="1"/>
        <end position="56"/>
    </location>
</feature>
<dbReference type="PROSITE" id="PS50864">
    <property type="entry name" value="SAND"/>
    <property type="match status" value="1"/>
</dbReference>
<evidence type="ECO:0000259" key="1">
    <source>
        <dbReference type="PROSITE" id="PS50864"/>
    </source>
</evidence>
<sequence length="113" mass="12906">MLHKDRFASGSCGKSIRTEQCWMTPIKFVTEGSALEDPSWKKDIQCDGKPLSVLIEVQREREQRSKLLHIHSLLCKCKLCSSTVKDRVSFPLHPQEYGGTHLPITLVKQMLQL</sequence>
<accession>A0A061A7F4</accession>
<reference evidence="2" key="2">
    <citation type="submission" date="2014-03" db="EMBL/GenBank/DDBJ databases">
        <authorList>
            <person name="Genoscope - CEA"/>
        </authorList>
    </citation>
    <scope>NUCLEOTIDE SEQUENCE</scope>
</reference>
<dbReference type="InterPro" id="IPR010919">
    <property type="entry name" value="SAND-like_dom_sf"/>
</dbReference>
<dbReference type="GO" id="GO:0005634">
    <property type="term" value="C:nucleus"/>
    <property type="evidence" value="ECO:0007669"/>
    <property type="project" value="TreeGrafter"/>
</dbReference>
<dbReference type="GO" id="GO:0000981">
    <property type="term" value="F:DNA-binding transcription factor activity, RNA polymerase II-specific"/>
    <property type="evidence" value="ECO:0007669"/>
    <property type="project" value="TreeGrafter"/>
</dbReference>
<dbReference type="PANTHER" id="PTHR46386:SF1">
    <property type="entry name" value="NUCLEAR BODY PROTEIN SP140-LIKE PROTEIN"/>
    <property type="match status" value="1"/>
</dbReference>
<dbReference type="Gene3D" id="3.10.390.10">
    <property type="entry name" value="SAND domain-like"/>
    <property type="match status" value="1"/>
</dbReference>